<feature type="compositionally biased region" description="Low complexity" evidence="1">
    <location>
        <begin position="750"/>
        <end position="770"/>
    </location>
</feature>
<feature type="compositionally biased region" description="Basic and acidic residues" evidence="1">
    <location>
        <begin position="381"/>
        <end position="393"/>
    </location>
</feature>
<comment type="caution">
    <text evidence="2">The sequence shown here is derived from an EMBL/GenBank/DDBJ whole genome shotgun (WGS) entry which is preliminary data.</text>
</comment>
<feature type="compositionally biased region" description="Polar residues" evidence="1">
    <location>
        <begin position="1"/>
        <end position="16"/>
    </location>
</feature>
<feature type="region of interest" description="Disordered" evidence="1">
    <location>
        <begin position="726"/>
        <end position="829"/>
    </location>
</feature>
<dbReference type="RefSeq" id="XP_067695285.1">
    <property type="nucleotide sequence ID" value="XM_067838899.1"/>
</dbReference>
<dbReference type="OrthoDB" id="251018at2759"/>
<dbReference type="GeneID" id="94174409"/>
<evidence type="ECO:0000256" key="1">
    <source>
        <dbReference type="SAM" id="MobiDB-lite"/>
    </source>
</evidence>
<feature type="compositionally biased region" description="Polar residues" evidence="1">
    <location>
        <begin position="218"/>
        <end position="248"/>
    </location>
</feature>
<accession>A0A836H4J4</accession>
<reference evidence="2 3" key="1">
    <citation type="submission" date="2021-02" db="EMBL/GenBank/DDBJ databases">
        <title>Leishmania (Mundinia) enrietti genome sequencing and assembly.</title>
        <authorList>
            <person name="Almutairi H."/>
            <person name="Gatherer D."/>
        </authorList>
    </citation>
    <scope>NUCLEOTIDE SEQUENCE [LARGE SCALE GENOMIC DNA]</scope>
    <source>
        <strain evidence="2">CUR178</strain>
    </source>
</reference>
<gene>
    <name evidence="2" type="ORF">CUR178_07250</name>
</gene>
<name>A0A836H4J4_LEIEN</name>
<feature type="region of interest" description="Disordered" evidence="1">
    <location>
        <begin position="207"/>
        <end position="401"/>
    </location>
</feature>
<proteinExistence type="predicted"/>
<evidence type="ECO:0000313" key="2">
    <source>
        <dbReference type="EMBL" id="KAG5484659.1"/>
    </source>
</evidence>
<organism evidence="2 3">
    <name type="scientific">Leishmania enriettii</name>
    <dbReference type="NCBI Taxonomy" id="5663"/>
    <lineage>
        <taxon>Eukaryota</taxon>
        <taxon>Discoba</taxon>
        <taxon>Euglenozoa</taxon>
        <taxon>Kinetoplastea</taxon>
        <taxon>Metakinetoplastina</taxon>
        <taxon>Trypanosomatida</taxon>
        <taxon>Trypanosomatidae</taxon>
        <taxon>Leishmaniinae</taxon>
        <taxon>Leishmania</taxon>
    </lineage>
</organism>
<feature type="compositionally biased region" description="Basic and acidic residues" evidence="1">
    <location>
        <begin position="208"/>
        <end position="217"/>
    </location>
</feature>
<feature type="compositionally biased region" description="Polar residues" evidence="1">
    <location>
        <begin position="436"/>
        <end position="445"/>
    </location>
</feature>
<dbReference type="AlphaFoldDB" id="A0A836H4J4"/>
<feature type="region of interest" description="Disordered" evidence="1">
    <location>
        <begin position="142"/>
        <end position="180"/>
    </location>
</feature>
<keyword evidence="3" id="KW-1185">Reference proteome</keyword>
<dbReference type="EMBL" id="JAFHKP010000009">
    <property type="protein sequence ID" value="KAG5484659.1"/>
    <property type="molecule type" value="Genomic_DNA"/>
</dbReference>
<dbReference type="KEGG" id="lenr:94174409"/>
<feature type="compositionally biased region" description="Polar residues" evidence="1">
    <location>
        <begin position="592"/>
        <end position="601"/>
    </location>
</feature>
<feature type="compositionally biased region" description="Low complexity" evidence="1">
    <location>
        <begin position="809"/>
        <end position="829"/>
    </location>
</feature>
<feature type="region of interest" description="Disordered" evidence="1">
    <location>
        <begin position="1"/>
        <end position="24"/>
    </location>
</feature>
<feature type="compositionally biased region" description="Basic and acidic residues" evidence="1">
    <location>
        <begin position="476"/>
        <end position="487"/>
    </location>
</feature>
<dbReference type="Proteomes" id="UP000674179">
    <property type="component" value="Chromosome 9"/>
</dbReference>
<feature type="compositionally biased region" description="Basic residues" evidence="1">
    <location>
        <begin position="727"/>
        <end position="736"/>
    </location>
</feature>
<feature type="compositionally biased region" description="Low complexity" evidence="1">
    <location>
        <begin position="493"/>
        <end position="515"/>
    </location>
</feature>
<feature type="compositionally biased region" description="Low complexity" evidence="1">
    <location>
        <begin position="328"/>
        <end position="349"/>
    </location>
</feature>
<feature type="compositionally biased region" description="Polar residues" evidence="1">
    <location>
        <begin position="274"/>
        <end position="289"/>
    </location>
</feature>
<feature type="region of interest" description="Disordered" evidence="1">
    <location>
        <begin position="436"/>
        <end position="601"/>
    </location>
</feature>
<protein>
    <submittedName>
        <fullName evidence="2">Uncharacterized protein</fullName>
    </submittedName>
</protein>
<evidence type="ECO:0000313" key="3">
    <source>
        <dbReference type="Proteomes" id="UP000674179"/>
    </source>
</evidence>
<sequence length="986" mass="100509">MQRTAPAVTASSSPPKTAQVPKEPTITIISSDGKSFSMSPSTIAHSHLLEGAVRRWAEVYQANVKGQASACRSAIGALGTPRDAHDDDDATADELEETPDETYMSRFYEETASDVTATSGALEEVNSCGGTGVAAAALGRGAADGDATSRLQQERSRVTRTRSMTTHDEEGAHRAKGATSPFVFAHVHQATEIAREAVSDAGNLARGALDRDTDSDRTASVLSSSAEGSMSNKSSPYKSQSNGSTPTRVTDVAGIAGEPAGMPRLAHPYRSDTFAGSSPLTTPIASSRHSAVVGRATARSGSVCSTLPGPGADASMATPTTRERRNSRSPAAARISPASRSSHLSPSSLMDNDRSTPSVLSGEESEGEEPNSGEGATYADGAKRSSRDSRNLGDDGLDDVAATSSLSPDLAAAMAAASNGRGARHHRDPGVVSSVSALASHTNSPSLRLTSSAGGRRRSSTVVQADAAEADDGFDENAKGGAGKEEVGVASNTAAAATRTSTGSAHSSSGRHSTSPPLSWHSPGSCHQRTPCMADEDDVGAMMNEDRIPADGDTPTGLWSSRTGSVGGASPPSKPPLAHCAGGAATTPVPSPTNRTSTGSATLSTVSAGAAAVSHLVTPRNGAGAAASASPLASSLVYADGIRITPNAIVFDLVQSVSSCASPSSGKGAAAVPVAKPAASTAVAPPAVASSIVNIRSSTLLMCIKYMKHFAEAEAEAQAASLAAAAGKRRRHRRGRQGSSNCEGECKNNSSATGTSSSSSVATTRSSSGGSDKEGDDAEKVSTVSDSSFRPTGVGSPPESPRMSGGAAGKSSLAGTAHGAAPASSVSPPGGPAVIPAPLTTPLVALLSPWEKQFLYADVLGAPEMVLTASLAILEVCPEFDYESPSVHLGDAKVKAALLTPPPPREGVHALMEVMAAAKQLQIDPLHALCAGWLADFVIRVSYGASDNFEAAHLIRQCLRIPSDWSRRETDCLKIENEWPANEDAD</sequence>